<reference evidence="2" key="1">
    <citation type="submission" date="2020-07" db="EMBL/GenBank/DDBJ databases">
        <authorList>
            <person name="Pettersson B.M.F."/>
            <person name="Behra P.R.K."/>
            <person name="Ramesh M."/>
            <person name="Das S."/>
            <person name="Dasgupta S."/>
            <person name="Kirsebom L.A."/>
        </authorList>
    </citation>
    <scope>NUCLEOTIDE SEQUENCE</scope>
    <source>
        <strain evidence="2">DSM 44615</strain>
    </source>
</reference>
<feature type="signal peptide" evidence="1">
    <location>
        <begin position="1"/>
        <end position="25"/>
    </location>
</feature>
<organism evidence="2 3">
    <name type="scientific">[Mycobacterium] manitobense</name>
    <dbReference type="NCBI Taxonomy" id="190147"/>
    <lineage>
        <taxon>Bacteria</taxon>
        <taxon>Bacillati</taxon>
        <taxon>Actinomycetota</taxon>
        <taxon>Actinomycetes</taxon>
        <taxon>Mycobacteriales</taxon>
        <taxon>Mycobacteriaceae</taxon>
        <taxon>Mycolicibacterium</taxon>
    </lineage>
</organism>
<evidence type="ECO:0008006" key="4">
    <source>
        <dbReference type="Google" id="ProtNLM"/>
    </source>
</evidence>
<keyword evidence="1" id="KW-0732">Signal</keyword>
<evidence type="ECO:0000313" key="2">
    <source>
        <dbReference type="EMBL" id="MCV7170998.1"/>
    </source>
</evidence>
<keyword evidence="3" id="KW-1185">Reference proteome</keyword>
<dbReference type="Proteomes" id="UP001140293">
    <property type="component" value="Unassembled WGS sequence"/>
</dbReference>
<accession>A0A9X2YN45</accession>
<comment type="caution">
    <text evidence="2">The sequence shown here is derived from an EMBL/GenBank/DDBJ whole genome shotgun (WGS) entry which is preliminary data.</text>
</comment>
<name>A0A9X2YN45_9MYCO</name>
<feature type="chain" id="PRO_5040862604" description="Secreted protein" evidence="1">
    <location>
        <begin position="26"/>
        <end position="147"/>
    </location>
</feature>
<dbReference type="RefSeq" id="WP_264013187.1">
    <property type="nucleotide sequence ID" value="NZ_JACKSJ010000105.1"/>
</dbReference>
<evidence type="ECO:0000313" key="3">
    <source>
        <dbReference type="Proteomes" id="UP001140293"/>
    </source>
</evidence>
<protein>
    <recommendedName>
        <fullName evidence="4">Secreted protein</fullName>
    </recommendedName>
</protein>
<evidence type="ECO:0000256" key="1">
    <source>
        <dbReference type="SAM" id="SignalP"/>
    </source>
</evidence>
<dbReference type="EMBL" id="JACKSJ010000105">
    <property type="protein sequence ID" value="MCV7170998.1"/>
    <property type="molecule type" value="Genomic_DNA"/>
</dbReference>
<sequence>MNRLTRFVTAAAVSGGVALTGFALGAGTSAAQGPSYQGGNCPVGQTCTHWCPGDPAIPGGQVLTWDRNVCHDWYWNSEGIVDVTTWTIYPWSGAPHPATPPPPLYPAPPPPPLPPGTPFCSPRGSLIIIPPICDEIGVDMPPGSVRR</sequence>
<dbReference type="AlphaFoldDB" id="A0A9X2YN45"/>
<proteinExistence type="predicted"/>
<gene>
    <name evidence="2" type="ORF">H7I41_13855</name>
</gene>
<reference evidence="2" key="2">
    <citation type="journal article" date="2022" name="BMC Genomics">
        <title>Comparative genome analysis of mycobacteria focusing on tRNA and non-coding RNA.</title>
        <authorList>
            <person name="Behra P.R.K."/>
            <person name="Pettersson B.M.F."/>
            <person name="Ramesh M."/>
            <person name="Das S."/>
            <person name="Dasgupta S."/>
            <person name="Kirsebom L.A."/>
        </authorList>
    </citation>
    <scope>NUCLEOTIDE SEQUENCE</scope>
    <source>
        <strain evidence="2">DSM 44615</strain>
    </source>
</reference>